<evidence type="ECO:0000256" key="1">
    <source>
        <dbReference type="ARBA" id="ARBA00008520"/>
    </source>
</evidence>
<evidence type="ECO:0000256" key="2">
    <source>
        <dbReference type="ARBA" id="ARBA00022448"/>
    </source>
</evidence>
<organism evidence="5 6">
    <name type="scientific">Barrientosiimonas humi</name>
    <dbReference type="NCBI Taxonomy" id="999931"/>
    <lineage>
        <taxon>Bacteria</taxon>
        <taxon>Bacillati</taxon>
        <taxon>Actinomycetota</taxon>
        <taxon>Actinomycetes</taxon>
        <taxon>Micrococcales</taxon>
        <taxon>Dermacoccaceae</taxon>
        <taxon>Barrientosiimonas</taxon>
    </lineage>
</organism>
<dbReference type="AlphaFoldDB" id="A0A542XAI2"/>
<sequence length="427" mass="45106">MSGASFRPSRRHALALSGSALTAAALAACGGNTGRPESGGSSSGGKPTIAQWYHQYGEDGTEQAVKKYASEYPDASVNVTWIPGDYDKKAASSLLTSSGPDVFEYGNGPTIDMITGKQVVDLSDLLGPARSDFTPSLLERMTYQGKLYGIPQVVDMQLFVYRKSMLSKAGVTPPRTFDELLAAADKLTQGKVKGLFLGNDGGAGVMGGPVLWSSGTDYLTQDDKPAFNTPAVAQALAKLATLFKSGNLLLGAPSDWSEPAAITQGLTAMQWTGLWTLPMIQEALGDDFGVFPFPAIGSGGKPAVPVGAYSACVSAKAKNVTAAKQFVKWLWVDQTDKQLDWAQSYGFHVPARKSLIAKAEKLKTGPAKQAADMVTQYGHPQTPLLWTPASASAFGDAVDKIIRSGADPKSSLAAVQRTVTNELKRFA</sequence>
<proteinExistence type="inferred from homology"/>
<dbReference type="PROSITE" id="PS51257">
    <property type="entry name" value="PROKAR_LIPOPROTEIN"/>
    <property type="match status" value="1"/>
</dbReference>
<dbReference type="OrthoDB" id="9780991at2"/>
<keyword evidence="6" id="KW-1185">Reference proteome</keyword>
<dbReference type="SUPFAM" id="SSF53850">
    <property type="entry name" value="Periplasmic binding protein-like II"/>
    <property type="match status" value="1"/>
</dbReference>
<keyword evidence="3 4" id="KW-0732">Signal</keyword>
<accession>A0A542XAI2</accession>
<dbReference type="GO" id="GO:0055052">
    <property type="term" value="C:ATP-binding cassette (ABC) transporter complex, substrate-binding subunit-containing"/>
    <property type="evidence" value="ECO:0007669"/>
    <property type="project" value="TreeGrafter"/>
</dbReference>
<dbReference type="Gene3D" id="3.40.190.10">
    <property type="entry name" value="Periplasmic binding protein-like II"/>
    <property type="match status" value="1"/>
</dbReference>
<dbReference type="CDD" id="cd13585">
    <property type="entry name" value="PBP2_TMBP_like"/>
    <property type="match status" value="1"/>
</dbReference>
<keyword evidence="2" id="KW-0813">Transport</keyword>
<reference evidence="5 6" key="1">
    <citation type="submission" date="2019-06" db="EMBL/GenBank/DDBJ databases">
        <title>Sequencing the genomes of 1000 actinobacteria strains.</title>
        <authorList>
            <person name="Klenk H.-P."/>
        </authorList>
    </citation>
    <scope>NUCLEOTIDE SEQUENCE [LARGE SCALE GENOMIC DNA]</scope>
    <source>
        <strain evidence="5 6">DSM 24617</strain>
    </source>
</reference>
<gene>
    <name evidence="5" type="ORF">FB554_0942</name>
</gene>
<comment type="caution">
    <text evidence="5">The sequence shown here is derived from an EMBL/GenBank/DDBJ whole genome shotgun (WGS) entry which is preliminary data.</text>
</comment>
<feature type="chain" id="PRO_5021721265" evidence="4">
    <location>
        <begin position="28"/>
        <end position="427"/>
    </location>
</feature>
<dbReference type="PANTHER" id="PTHR30061:SF50">
    <property type="entry name" value="MALTOSE_MALTODEXTRIN-BINDING PERIPLASMIC PROTEIN"/>
    <property type="match status" value="1"/>
</dbReference>
<dbReference type="RefSeq" id="WP_142004892.1">
    <property type="nucleotide sequence ID" value="NZ_CAJTBP010000001.1"/>
</dbReference>
<name>A0A542XAI2_9MICO</name>
<evidence type="ECO:0000313" key="5">
    <source>
        <dbReference type="EMBL" id="TQL32810.1"/>
    </source>
</evidence>
<dbReference type="EMBL" id="VFOK01000001">
    <property type="protein sequence ID" value="TQL32810.1"/>
    <property type="molecule type" value="Genomic_DNA"/>
</dbReference>
<dbReference type="PANTHER" id="PTHR30061">
    <property type="entry name" value="MALTOSE-BINDING PERIPLASMIC PROTEIN"/>
    <property type="match status" value="1"/>
</dbReference>
<dbReference type="Pfam" id="PF01547">
    <property type="entry name" value="SBP_bac_1"/>
    <property type="match status" value="1"/>
</dbReference>
<comment type="similarity">
    <text evidence="1">Belongs to the bacterial solute-binding protein 1 family.</text>
</comment>
<evidence type="ECO:0000313" key="6">
    <source>
        <dbReference type="Proteomes" id="UP000318336"/>
    </source>
</evidence>
<evidence type="ECO:0000256" key="4">
    <source>
        <dbReference type="SAM" id="SignalP"/>
    </source>
</evidence>
<keyword evidence="5" id="KW-0762">Sugar transport</keyword>
<evidence type="ECO:0000256" key="3">
    <source>
        <dbReference type="ARBA" id="ARBA00022729"/>
    </source>
</evidence>
<feature type="signal peptide" evidence="4">
    <location>
        <begin position="1"/>
        <end position="27"/>
    </location>
</feature>
<dbReference type="GO" id="GO:0042956">
    <property type="term" value="P:maltodextrin transmembrane transport"/>
    <property type="evidence" value="ECO:0007669"/>
    <property type="project" value="TreeGrafter"/>
</dbReference>
<protein>
    <submittedName>
        <fullName evidence="5">Multiple sugar transport system substrate-binding protein</fullName>
    </submittedName>
</protein>
<dbReference type="Proteomes" id="UP000318336">
    <property type="component" value="Unassembled WGS sequence"/>
</dbReference>
<dbReference type="InterPro" id="IPR006059">
    <property type="entry name" value="SBP"/>
</dbReference>
<dbReference type="GO" id="GO:0015768">
    <property type="term" value="P:maltose transport"/>
    <property type="evidence" value="ECO:0007669"/>
    <property type="project" value="TreeGrafter"/>
</dbReference>
<dbReference type="GO" id="GO:1901982">
    <property type="term" value="F:maltose binding"/>
    <property type="evidence" value="ECO:0007669"/>
    <property type="project" value="TreeGrafter"/>
</dbReference>